<feature type="compositionally biased region" description="Low complexity" evidence="1">
    <location>
        <begin position="177"/>
        <end position="208"/>
    </location>
</feature>
<dbReference type="VEuPathDB" id="ToxoDB:EMH_0070660"/>
<dbReference type="GeneID" id="60404244"/>
<feature type="region of interest" description="Disordered" evidence="1">
    <location>
        <begin position="56"/>
        <end position="218"/>
    </location>
</feature>
<dbReference type="RefSeq" id="XP_037878513.1">
    <property type="nucleotide sequence ID" value="XM_038022659.1"/>
</dbReference>
<keyword evidence="3" id="KW-1185">Reference proteome</keyword>
<gene>
    <name evidence="2" type="ORF">EMH_0070660</name>
</gene>
<organism evidence="2 3">
    <name type="scientific">Eimeria mitis</name>
    <dbReference type="NCBI Taxonomy" id="44415"/>
    <lineage>
        <taxon>Eukaryota</taxon>
        <taxon>Sar</taxon>
        <taxon>Alveolata</taxon>
        <taxon>Apicomplexa</taxon>
        <taxon>Conoidasida</taxon>
        <taxon>Coccidia</taxon>
        <taxon>Eucoccidiorida</taxon>
        <taxon>Eimeriorina</taxon>
        <taxon>Eimeriidae</taxon>
        <taxon>Eimeria</taxon>
    </lineage>
</organism>
<evidence type="ECO:0000256" key="1">
    <source>
        <dbReference type="SAM" id="MobiDB-lite"/>
    </source>
</evidence>
<dbReference type="Proteomes" id="UP000030744">
    <property type="component" value="Unassembled WGS sequence"/>
</dbReference>
<protein>
    <submittedName>
        <fullName evidence="2">Uncharacterized protein</fullName>
    </submittedName>
</protein>
<evidence type="ECO:0000313" key="3">
    <source>
        <dbReference type="Proteomes" id="UP000030744"/>
    </source>
</evidence>
<feature type="compositionally biased region" description="Acidic residues" evidence="1">
    <location>
        <begin position="73"/>
        <end position="111"/>
    </location>
</feature>
<dbReference type="AlphaFoldDB" id="U6KE49"/>
<proteinExistence type="predicted"/>
<reference evidence="2" key="2">
    <citation type="submission" date="2013-10" db="EMBL/GenBank/DDBJ databases">
        <authorList>
            <person name="Aslett M."/>
        </authorList>
    </citation>
    <scope>NUCLEOTIDE SEQUENCE [LARGE SCALE GENOMIC DNA]</scope>
    <source>
        <strain evidence="2">Houghton</strain>
    </source>
</reference>
<sequence length="218" mass="23090">MQDPEDSVVAHSLYDPHLEPQEADGELEDPSMLPSTGVGYEIEKRDQIREVMIYDALEGKEGRSKTEYSKDETADEESFAADDDESQAEADAEANEEEELQKEEQVDEQEEAEHRKAQPPPPKLPPDEARRLLLSVSISAHAAVPDLLGTKARKDQAEGKSPVKPPLYSKPRNIKQPTAASSAATGPVASSAAAGAPGPLASLPAGGSPAPPAGSFGG</sequence>
<name>U6KE49_9EIME</name>
<feature type="region of interest" description="Disordered" evidence="1">
    <location>
        <begin position="1"/>
        <end position="44"/>
    </location>
</feature>
<dbReference type="OrthoDB" id="348363at2759"/>
<feature type="compositionally biased region" description="Basic and acidic residues" evidence="1">
    <location>
        <begin position="57"/>
        <end position="72"/>
    </location>
</feature>
<reference evidence="2" key="1">
    <citation type="submission" date="2013-10" db="EMBL/GenBank/DDBJ databases">
        <title>Genomic analysis of the causative agents of coccidiosis in chickens.</title>
        <authorList>
            <person name="Reid A.J."/>
            <person name="Blake D."/>
            <person name="Billington K."/>
            <person name="Browne H."/>
            <person name="Dunn M."/>
            <person name="Hung S."/>
            <person name="Kawahara F."/>
            <person name="Miranda-Saavedra D."/>
            <person name="Mourier T."/>
            <person name="Nagra H."/>
            <person name="Otto T.D."/>
            <person name="Rawlings N."/>
            <person name="Sanchez A."/>
            <person name="Sanders M."/>
            <person name="Subramaniam C."/>
            <person name="Tay Y."/>
            <person name="Dear P."/>
            <person name="Doerig C."/>
            <person name="Gruber A."/>
            <person name="Parkinson J."/>
            <person name="Shirley M."/>
            <person name="Wan K.L."/>
            <person name="Berriman M."/>
            <person name="Tomley F."/>
            <person name="Pain A."/>
        </authorList>
    </citation>
    <scope>NUCLEOTIDE SEQUENCE [LARGE SCALE GENOMIC DNA]</scope>
    <source>
        <strain evidence="2">Houghton</strain>
    </source>
</reference>
<accession>U6KE49</accession>
<evidence type="ECO:0000313" key="2">
    <source>
        <dbReference type="EMBL" id="CDJ36224.1"/>
    </source>
</evidence>
<dbReference type="EMBL" id="HG735642">
    <property type="protein sequence ID" value="CDJ36224.1"/>
    <property type="molecule type" value="Genomic_DNA"/>
</dbReference>